<dbReference type="EMBL" id="JANEYG010000043">
    <property type="protein sequence ID" value="KAJ8916340.1"/>
    <property type="molecule type" value="Genomic_DNA"/>
</dbReference>
<organism evidence="1 2">
    <name type="scientific">Exocentrus adspersus</name>
    <dbReference type="NCBI Taxonomy" id="1586481"/>
    <lineage>
        <taxon>Eukaryota</taxon>
        <taxon>Metazoa</taxon>
        <taxon>Ecdysozoa</taxon>
        <taxon>Arthropoda</taxon>
        <taxon>Hexapoda</taxon>
        <taxon>Insecta</taxon>
        <taxon>Pterygota</taxon>
        <taxon>Neoptera</taxon>
        <taxon>Endopterygota</taxon>
        <taxon>Coleoptera</taxon>
        <taxon>Polyphaga</taxon>
        <taxon>Cucujiformia</taxon>
        <taxon>Chrysomeloidea</taxon>
        <taxon>Cerambycidae</taxon>
        <taxon>Lamiinae</taxon>
        <taxon>Acanthocinini</taxon>
        <taxon>Exocentrus</taxon>
    </lineage>
</organism>
<protein>
    <submittedName>
        <fullName evidence="1">Uncharacterized protein</fullName>
    </submittedName>
</protein>
<keyword evidence="2" id="KW-1185">Reference proteome</keyword>
<evidence type="ECO:0000313" key="1">
    <source>
        <dbReference type="EMBL" id="KAJ8916340.1"/>
    </source>
</evidence>
<dbReference type="Proteomes" id="UP001159042">
    <property type="component" value="Unassembled WGS sequence"/>
</dbReference>
<sequence length="89" mass="10396">DRLVISDQLSKYRAVFLALDRGLGWWRVERDHRSIPLPHLYTPGCLVEVDPIPNLPQPEDPLSSPWIQQLLSWPSVRRGAIWHVVHRRS</sequence>
<gene>
    <name evidence="1" type="ORF">NQ315_005035</name>
</gene>
<feature type="non-terminal residue" evidence="1">
    <location>
        <position position="1"/>
    </location>
</feature>
<reference evidence="1 2" key="1">
    <citation type="journal article" date="2023" name="Insect Mol. Biol.">
        <title>Genome sequencing provides insights into the evolution of gene families encoding plant cell wall-degrading enzymes in longhorned beetles.</title>
        <authorList>
            <person name="Shin N.R."/>
            <person name="Okamura Y."/>
            <person name="Kirsch R."/>
            <person name="Pauchet Y."/>
        </authorList>
    </citation>
    <scope>NUCLEOTIDE SEQUENCE [LARGE SCALE GENOMIC DNA]</scope>
    <source>
        <strain evidence="1">EAD_L_NR</strain>
    </source>
</reference>
<accession>A0AAV8VR45</accession>
<proteinExistence type="predicted"/>
<dbReference type="AlphaFoldDB" id="A0AAV8VR45"/>
<evidence type="ECO:0000313" key="2">
    <source>
        <dbReference type="Proteomes" id="UP001159042"/>
    </source>
</evidence>
<comment type="caution">
    <text evidence="1">The sequence shown here is derived from an EMBL/GenBank/DDBJ whole genome shotgun (WGS) entry which is preliminary data.</text>
</comment>
<name>A0AAV8VR45_9CUCU</name>